<evidence type="ECO:0000256" key="2">
    <source>
        <dbReference type="ARBA" id="ARBA00023163"/>
    </source>
</evidence>
<name>A0A3N4JDH9_9PEZI</name>
<keyword evidence="2" id="KW-0804">Transcription</keyword>
<dbReference type="Gene3D" id="3.30.1490.120">
    <property type="entry name" value="RNA polymerase Rpb7-like, N-terminal domain"/>
    <property type="match status" value="1"/>
</dbReference>
<dbReference type="GO" id="GO:0000428">
    <property type="term" value="C:DNA-directed RNA polymerase complex"/>
    <property type="evidence" value="ECO:0007669"/>
    <property type="project" value="UniProtKB-KW"/>
</dbReference>
<accession>A0A3N4JDH9</accession>
<dbReference type="OrthoDB" id="10256606at2759"/>
<evidence type="ECO:0000313" key="4">
    <source>
        <dbReference type="Proteomes" id="UP000276215"/>
    </source>
</evidence>
<dbReference type="AlphaFoldDB" id="A0A3N4JDH9"/>
<reference evidence="3 4" key="1">
    <citation type="journal article" date="2018" name="Nat. Ecol. Evol.">
        <title>Pezizomycetes genomes reveal the molecular basis of ectomycorrhizal truffle lifestyle.</title>
        <authorList>
            <person name="Murat C."/>
            <person name="Payen T."/>
            <person name="Noel B."/>
            <person name="Kuo A."/>
            <person name="Morin E."/>
            <person name="Chen J."/>
            <person name="Kohler A."/>
            <person name="Krizsan K."/>
            <person name="Balestrini R."/>
            <person name="Da Silva C."/>
            <person name="Montanini B."/>
            <person name="Hainaut M."/>
            <person name="Levati E."/>
            <person name="Barry K.W."/>
            <person name="Belfiori B."/>
            <person name="Cichocki N."/>
            <person name="Clum A."/>
            <person name="Dockter R.B."/>
            <person name="Fauchery L."/>
            <person name="Guy J."/>
            <person name="Iotti M."/>
            <person name="Le Tacon F."/>
            <person name="Lindquist E.A."/>
            <person name="Lipzen A."/>
            <person name="Malagnac F."/>
            <person name="Mello A."/>
            <person name="Molinier V."/>
            <person name="Miyauchi S."/>
            <person name="Poulain J."/>
            <person name="Riccioni C."/>
            <person name="Rubini A."/>
            <person name="Sitrit Y."/>
            <person name="Splivallo R."/>
            <person name="Traeger S."/>
            <person name="Wang M."/>
            <person name="Zifcakova L."/>
            <person name="Wipf D."/>
            <person name="Zambonelli A."/>
            <person name="Paolocci F."/>
            <person name="Nowrousian M."/>
            <person name="Ottonello S."/>
            <person name="Baldrian P."/>
            <person name="Spatafora J.W."/>
            <person name="Henrissat B."/>
            <person name="Nagy L.G."/>
            <person name="Aury J.M."/>
            <person name="Wincker P."/>
            <person name="Grigoriev I.V."/>
            <person name="Bonfante P."/>
            <person name="Martin F.M."/>
        </authorList>
    </citation>
    <scope>NUCLEOTIDE SEQUENCE [LARGE SCALE GENOMIC DNA]</scope>
    <source>
        <strain evidence="3 4">120613-1</strain>
    </source>
</reference>
<evidence type="ECO:0008006" key="5">
    <source>
        <dbReference type="Google" id="ProtNLM"/>
    </source>
</evidence>
<protein>
    <recommendedName>
        <fullName evidence="5">S1 motif domain-containing protein</fullName>
    </recommendedName>
</protein>
<dbReference type="InterPro" id="IPR012340">
    <property type="entry name" value="NA-bd_OB-fold"/>
</dbReference>
<proteinExistence type="predicted"/>
<keyword evidence="1" id="KW-0240">DNA-directed RNA polymerase</keyword>
<keyword evidence="4" id="KW-1185">Reference proteome</keyword>
<dbReference type="STRING" id="1336337.A0A3N4JDH9"/>
<dbReference type="SUPFAM" id="SSF88798">
    <property type="entry name" value="N-terminal, heterodimerisation domain of RBP7 (RpoE)"/>
    <property type="match status" value="1"/>
</dbReference>
<dbReference type="InterPro" id="IPR036898">
    <property type="entry name" value="RNA_pol_Rpb7-like_N_sf"/>
</dbReference>
<dbReference type="EMBL" id="ML120436">
    <property type="protein sequence ID" value="RPA94490.1"/>
    <property type="molecule type" value="Genomic_DNA"/>
</dbReference>
<evidence type="ECO:0000256" key="1">
    <source>
        <dbReference type="ARBA" id="ARBA00022478"/>
    </source>
</evidence>
<organism evidence="3 4">
    <name type="scientific">Choiromyces venosus 120613-1</name>
    <dbReference type="NCBI Taxonomy" id="1336337"/>
    <lineage>
        <taxon>Eukaryota</taxon>
        <taxon>Fungi</taxon>
        <taxon>Dikarya</taxon>
        <taxon>Ascomycota</taxon>
        <taxon>Pezizomycotina</taxon>
        <taxon>Pezizomycetes</taxon>
        <taxon>Pezizales</taxon>
        <taxon>Tuberaceae</taxon>
        <taxon>Choiromyces</taxon>
    </lineage>
</organism>
<gene>
    <name evidence="3" type="ORF">L873DRAFT_1792931</name>
</gene>
<dbReference type="Proteomes" id="UP000276215">
    <property type="component" value="Unassembled WGS sequence"/>
</dbReference>
<sequence length="278" mass="30302">MFYKTTESVNVHLQPADFHSLYMQTILSTVYSFEGKTSTKNTTLIAVIQITNVSRGNVRQSGSHNNISNTNTNAGDGGADFNVTFEALMFHAFPGEVMFGIVTGMSPLGVFLMVGGAMRVFVGGAMCAEGITWEGKRESRAQVAKRVLRERERERRIVATLKMQGGRMVEEEEEEEYGGGGGRRGEEEFTKCLKINDSVLVRITAITRLGDGELQGVGDMSGDYTGFVSRPYATTSTSTSTITLLPPPPPPPPPITGDLEIVPVANAFKLPAFYNRPY</sequence>
<dbReference type="Gene3D" id="2.40.50.140">
    <property type="entry name" value="Nucleic acid-binding proteins"/>
    <property type="match status" value="1"/>
</dbReference>
<evidence type="ECO:0000313" key="3">
    <source>
        <dbReference type="EMBL" id="RPA94490.1"/>
    </source>
</evidence>